<organism evidence="1 2">
    <name type="scientific">Spiromyces aspiralis</name>
    <dbReference type="NCBI Taxonomy" id="68401"/>
    <lineage>
        <taxon>Eukaryota</taxon>
        <taxon>Fungi</taxon>
        <taxon>Fungi incertae sedis</taxon>
        <taxon>Zoopagomycota</taxon>
        <taxon>Kickxellomycotina</taxon>
        <taxon>Kickxellomycetes</taxon>
        <taxon>Kickxellales</taxon>
        <taxon>Kickxellaceae</taxon>
        <taxon>Spiromyces</taxon>
    </lineage>
</organism>
<evidence type="ECO:0000313" key="2">
    <source>
        <dbReference type="Proteomes" id="UP001145114"/>
    </source>
</evidence>
<feature type="non-terminal residue" evidence="1">
    <location>
        <position position="479"/>
    </location>
</feature>
<gene>
    <name evidence="1" type="ORF">EV182_005688</name>
</gene>
<evidence type="ECO:0000313" key="1">
    <source>
        <dbReference type="EMBL" id="KAJ1673208.1"/>
    </source>
</evidence>
<reference evidence="1" key="1">
    <citation type="submission" date="2022-06" db="EMBL/GenBank/DDBJ databases">
        <title>Phylogenomic reconstructions and comparative analyses of Kickxellomycotina fungi.</title>
        <authorList>
            <person name="Reynolds N.K."/>
            <person name="Stajich J.E."/>
            <person name="Barry K."/>
            <person name="Grigoriev I.V."/>
            <person name="Crous P."/>
            <person name="Smith M.E."/>
        </authorList>
    </citation>
    <scope>NUCLEOTIDE SEQUENCE</scope>
    <source>
        <strain evidence="1">RSA 2271</strain>
    </source>
</reference>
<dbReference type="EMBL" id="JAMZIH010007245">
    <property type="protein sequence ID" value="KAJ1673208.1"/>
    <property type="molecule type" value="Genomic_DNA"/>
</dbReference>
<keyword evidence="2" id="KW-1185">Reference proteome</keyword>
<dbReference type="Proteomes" id="UP001145114">
    <property type="component" value="Unassembled WGS sequence"/>
</dbReference>
<proteinExistence type="predicted"/>
<protein>
    <submittedName>
        <fullName evidence="1">Uncharacterized protein</fullName>
    </submittedName>
</protein>
<sequence length="479" mass="52399">MFRFADKWDRIMIVLGAIASLMVGAAMPLLILLFGNAMDDFVKFASTIQQFHSLSPEDQSDPQLVESFNSARHDLGDSTRKTCLNFFIVGMCVWVSGFIMSACWNASSERQSERIRSLYYRSILRQNVGWFDSVPTGNLTSRISGDINMIKEGIGEKIGYILQFIATFVGSLIIAFIKAWKVAFVALAMTPAMMAAVAVMGILISKWATHGQDQYAGAGAVANEVLSSIRTVMAFNSQERELRRYDAEIRKAYFSSRKKHIITGVCVGLMMLIMFCNYSASLWFGSLRILAGEYTAGEVLSAFFGLMFGGFVLGNAAPNASTIATGRGCASRVYGIIARESPIDAVDSDSGIIAGNGDGQHAIRGHIEFRDVHFAYPTRPDVPILRGFTLTIRPGEKVALVGGSGCGKSTAVGLVERFYDPEAGEIIIDGVNVKDYNVRSLRQNIGVVTQEPVLFSTSIYQNIIWGTVDPENNPPTKDE</sequence>
<name>A0ACC1HDM0_9FUNG</name>
<accession>A0ACC1HDM0</accession>
<comment type="caution">
    <text evidence="1">The sequence shown here is derived from an EMBL/GenBank/DDBJ whole genome shotgun (WGS) entry which is preliminary data.</text>
</comment>